<name>A0ABY3QZC9_9BRAD</name>
<proteinExistence type="predicted"/>
<dbReference type="EMBL" id="CP088100">
    <property type="protein sequence ID" value="UFW91003.1"/>
    <property type="molecule type" value="Genomic_DNA"/>
</dbReference>
<keyword evidence="2" id="KW-1185">Reference proteome</keyword>
<organism evidence="1 2">
    <name type="scientific">Bradyrhizobium barranii</name>
    <dbReference type="NCBI Taxonomy" id="2992140"/>
    <lineage>
        <taxon>Bacteria</taxon>
        <taxon>Pseudomonadati</taxon>
        <taxon>Pseudomonadota</taxon>
        <taxon>Alphaproteobacteria</taxon>
        <taxon>Hyphomicrobiales</taxon>
        <taxon>Nitrobacteraceae</taxon>
        <taxon>Bradyrhizobium</taxon>
    </lineage>
</organism>
<gene>
    <name evidence="1" type="ORF">BjapCC829_21670</name>
</gene>
<sequence>MSKSKTLQVLSAERGEFLTAKVIDVLGGNPAVVAITGGEPSAISNWRRQHTFPSNTHNLLRAALEAKGYCVADPDALWRMKTEARGA</sequence>
<reference evidence="1" key="1">
    <citation type="submission" date="2021-11" db="EMBL/GenBank/DDBJ databases">
        <title>Australian commercial rhizobial inoculants.</title>
        <authorList>
            <person name="Kohlmeier M.G."/>
            <person name="O'Hara G.W."/>
            <person name="Colombi E."/>
            <person name="Ramsay J.P."/>
            <person name="Terpolilli J."/>
        </authorList>
    </citation>
    <scope>NUCLEOTIDE SEQUENCE</scope>
    <source>
        <strain evidence="1">CC829</strain>
    </source>
</reference>
<evidence type="ECO:0000313" key="1">
    <source>
        <dbReference type="EMBL" id="UFW91003.1"/>
    </source>
</evidence>
<evidence type="ECO:0008006" key="3">
    <source>
        <dbReference type="Google" id="ProtNLM"/>
    </source>
</evidence>
<accession>A0ABY3QZC9</accession>
<dbReference type="Proteomes" id="UP001430990">
    <property type="component" value="Chromosome"/>
</dbReference>
<evidence type="ECO:0000313" key="2">
    <source>
        <dbReference type="Proteomes" id="UP001430990"/>
    </source>
</evidence>
<protein>
    <recommendedName>
        <fullName evidence="3">Transcriptional regulator</fullName>
    </recommendedName>
</protein>
<dbReference type="RefSeq" id="WP_231144984.1">
    <property type="nucleotide sequence ID" value="NZ_CP088100.1"/>
</dbReference>